<keyword evidence="2" id="KW-1185">Reference proteome</keyword>
<accession>A0A6A6VG41</accession>
<gene>
    <name evidence="1" type="ORF">M011DRAFT_467113</name>
</gene>
<organism evidence="1 2">
    <name type="scientific">Sporormia fimetaria CBS 119925</name>
    <dbReference type="NCBI Taxonomy" id="1340428"/>
    <lineage>
        <taxon>Eukaryota</taxon>
        <taxon>Fungi</taxon>
        <taxon>Dikarya</taxon>
        <taxon>Ascomycota</taxon>
        <taxon>Pezizomycotina</taxon>
        <taxon>Dothideomycetes</taxon>
        <taxon>Pleosporomycetidae</taxon>
        <taxon>Pleosporales</taxon>
        <taxon>Sporormiaceae</taxon>
        <taxon>Sporormia</taxon>
    </lineage>
</organism>
<evidence type="ECO:0000313" key="1">
    <source>
        <dbReference type="EMBL" id="KAF2748067.1"/>
    </source>
</evidence>
<reference evidence="1" key="1">
    <citation type="journal article" date="2020" name="Stud. Mycol.">
        <title>101 Dothideomycetes genomes: a test case for predicting lifestyles and emergence of pathogens.</title>
        <authorList>
            <person name="Haridas S."/>
            <person name="Albert R."/>
            <person name="Binder M."/>
            <person name="Bloem J."/>
            <person name="Labutti K."/>
            <person name="Salamov A."/>
            <person name="Andreopoulos B."/>
            <person name="Baker S."/>
            <person name="Barry K."/>
            <person name="Bills G."/>
            <person name="Bluhm B."/>
            <person name="Cannon C."/>
            <person name="Castanera R."/>
            <person name="Culley D."/>
            <person name="Daum C."/>
            <person name="Ezra D."/>
            <person name="Gonzalez J."/>
            <person name="Henrissat B."/>
            <person name="Kuo A."/>
            <person name="Liang C."/>
            <person name="Lipzen A."/>
            <person name="Lutzoni F."/>
            <person name="Magnuson J."/>
            <person name="Mondo S."/>
            <person name="Nolan M."/>
            <person name="Ohm R."/>
            <person name="Pangilinan J."/>
            <person name="Park H.-J."/>
            <person name="Ramirez L."/>
            <person name="Alfaro M."/>
            <person name="Sun H."/>
            <person name="Tritt A."/>
            <person name="Yoshinaga Y."/>
            <person name="Zwiers L.-H."/>
            <person name="Turgeon B."/>
            <person name="Goodwin S."/>
            <person name="Spatafora J."/>
            <person name="Crous P."/>
            <person name="Grigoriev I."/>
        </authorList>
    </citation>
    <scope>NUCLEOTIDE SEQUENCE</scope>
    <source>
        <strain evidence="1">CBS 119925</strain>
    </source>
</reference>
<evidence type="ECO:0000313" key="2">
    <source>
        <dbReference type="Proteomes" id="UP000799440"/>
    </source>
</evidence>
<dbReference type="Proteomes" id="UP000799440">
    <property type="component" value="Unassembled WGS sequence"/>
</dbReference>
<protein>
    <submittedName>
        <fullName evidence="1">Uncharacterized protein</fullName>
    </submittedName>
</protein>
<dbReference type="AlphaFoldDB" id="A0A6A6VG41"/>
<sequence>MVDFRSVPCFHALACWSTILLPSLPGLKTPEATIDQLYHRIRNTRKVVGDAPERYFQTRYGEPGQCEVGLWFMRALYMAFRLHFALYKIPVMGMVLRDTWSQHHAKVK</sequence>
<dbReference type="EMBL" id="MU006570">
    <property type="protein sequence ID" value="KAF2748067.1"/>
    <property type="molecule type" value="Genomic_DNA"/>
</dbReference>
<name>A0A6A6VG41_9PLEO</name>
<proteinExistence type="predicted"/>